<dbReference type="Gene3D" id="1.10.3670.10">
    <property type="entry name" value="Putative xylanase like domain"/>
    <property type="match status" value="1"/>
</dbReference>
<proteinExistence type="predicted"/>
<protein>
    <recommendedName>
        <fullName evidence="3">DUF1460 domain-containing protein</fullName>
    </recommendedName>
</protein>
<name>A0A069SGS7_PHOVU</name>
<dbReference type="InterPro" id="IPR010846">
    <property type="entry name" value="AmiA-like"/>
</dbReference>
<dbReference type="Pfam" id="PF07313">
    <property type="entry name" value="AmiA-like"/>
    <property type="match status" value="1"/>
</dbReference>
<dbReference type="Proteomes" id="UP000027661">
    <property type="component" value="Unassembled WGS sequence"/>
</dbReference>
<reference evidence="1 2" key="1">
    <citation type="submission" date="2014-04" db="EMBL/GenBank/DDBJ databases">
        <authorList>
            <person name="Sears C."/>
            <person name="Carroll K."/>
            <person name="Sack B.R."/>
            <person name="Qadri F."/>
            <person name="Myers L.L."/>
            <person name="Chung G.-T."/>
            <person name="Escheverria P."/>
            <person name="Fraser C.M."/>
            <person name="Sadzewicz L."/>
            <person name="Shefchek K.A."/>
            <person name="Tallon L."/>
            <person name="Das S.P."/>
            <person name="Daugherty S."/>
            <person name="Mongodin E.F."/>
        </authorList>
    </citation>
    <scope>NUCLEOTIDE SEQUENCE [LARGE SCALE GENOMIC DNA]</scope>
    <source>
        <strain evidence="1 2">3975 RP4</strain>
    </source>
</reference>
<sequence length="294" mass="33268">MQKKQVDKKKYMRKLYPWLLGMILGIMPCIVSASENDSIKVESLLQKAARLPADSCRILFFAQNLLGVPYVANTLDGTDEERLVVHLDKVDCTTLVETVLALSLADKYGKSDFESYKKALLCIRYRNGKQAGYVSRLHYFSDWIKDNEQKGIVHERTGELGLAVSQILNLDFMSTHSDNYHRLKNNPSMISQMIEIERKWKNVPVSYIPKTSLNVSSEELDIKNGDIIAITTNIKGLDVVHTGFACWVDGKLHLLHASSVMKKVILDSQTLFEYSKNKKAHTGVRVISFSSLKP</sequence>
<dbReference type="EMBL" id="JNHM01000094">
    <property type="protein sequence ID" value="KDS47771.1"/>
    <property type="molecule type" value="Genomic_DNA"/>
</dbReference>
<dbReference type="DNASU" id="5304306"/>
<accession>A0A069SGS7</accession>
<evidence type="ECO:0008006" key="3">
    <source>
        <dbReference type="Google" id="ProtNLM"/>
    </source>
</evidence>
<evidence type="ECO:0000313" key="1">
    <source>
        <dbReference type="EMBL" id="KDS47771.1"/>
    </source>
</evidence>
<dbReference type="AlphaFoldDB" id="A0A069SGS7"/>
<dbReference type="GeneID" id="5304306"/>
<dbReference type="Gene3D" id="2.30.260.10">
    <property type="entry name" value="putative xylanase like domain"/>
    <property type="match status" value="1"/>
</dbReference>
<dbReference type="InterPro" id="IPR038765">
    <property type="entry name" value="Papain-like_cys_pep_sf"/>
</dbReference>
<dbReference type="PATRIC" id="fig|1339352.3.peg.3271"/>
<evidence type="ECO:0000313" key="2">
    <source>
        <dbReference type="Proteomes" id="UP000027661"/>
    </source>
</evidence>
<dbReference type="RefSeq" id="WP_005841982.1">
    <property type="nucleotide sequence ID" value="NZ_JNHM01000094.1"/>
</dbReference>
<gene>
    <name evidence="1" type="ORF">M099_3451</name>
</gene>
<organism evidence="1 2">
    <name type="scientific">Phocaeicola vulgatus str. 3975 RP4</name>
    <dbReference type="NCBI Taxonomy" id="1339352"/>
    <lineage>
        <taxon>Bacteria</taxon>
        <taxon>Pseudomonadati</taxon>
        <taxon>Bacteroidota</taxon>
        <taxon>Bacteroidia</taxon>
        <taxon>Bacteroidales</taxon>
        <taxon>Bacteroidaceae</taxon>
        <taxon>Phocaeicola</taxon>
    </lineage>
</organism>
<dbReference type="SUPFAM" id="SSF54001">
    <property type="entry name" value="Cysteine proteinases"/>
    <property type="match status" value="1"/>
</dbReference>
<comment type="caution">
    <text evidence="1">The sequence shown here is derived from an EMBL/GenBank/DDBJ whole genome shotgun (WGS) entry which is preliminary data.</text>
</comment>